<protein>
    <submittedName>
        <fullName evidence="1">Uncharacterized protein</fullName>
    </submittedName>
</protein>
<comment type="caution">
    <text evidence="1">The sequence shown here is derived from an EMBL/GenBank/DDBJ whole genome shotgun (WGS) entry which is preliminary data.</text>
</comment>
<dbReference type="EMBL" id="QKZV01000006">
    <property type="protein sequence ID" value="PZX61851.1"/>
    <property type="molecule type" value="Genomic_DNA"/>
</dbReference>
<gene>
    <name evidence="1" type="ORF">LX80_02012</name>
</gene>
<name>A0A2W7RNI4_9BACT</name>
<evidence type="ECO:0000313" key="1">
    <source>
        <dbReference type="EMBL" id="PZX61851.1"/>
    </source>
</evidence>
<organism evidence="1 2">
    <name type="scientific">Hydrotalea sandarakina</name>
    <dbReference type="NCBI Taxonomy" id="1004304"/>
    <lineage>
        <taxon>Bacteria</taxon>
        <taxon>Pseudomonadati</taxon>
        <taxon>Bacteroidota</taxon>
        <taxon>Chitinophagia</taxon>
        <taxon>Chitinophagales</taxon>
        <taxon>Chitinophagaceae</taxon>
        <taxon>Hydrotalea</taxon>
    </lineage>
</organism>
<keyword evidence="2" id="KW-1185">Reference proteome</keyword>
<evidence type="ECO:0000313" key="2">
    <source>
        <dbReference type="Proteomes" id="UP000249720"/>
    </source>
</evidence>
<proteinExistence type="predicted"/>
<accession>A0A2W7RNI4</accession>
<reference evidence="1 2" key="1">
    <citation type="submission" date="2018-06" db="EMBL/GenBank/DDBJ databases">
        <title>Genomic Encyclopedia of Archaeal and Bacterial Type Strains, Phase II (KMG-II): from individual species to whole genera.</title>
        <authorList>
            <person name="Goeker M."/>
        </authorList>
    </citation>
    <scope>NUCLEOTIDE SEQUENCE [LARGE SCALE GENOMIC DNA]</scope>
    <source>
        <strain evidence="1 2">DSM 23241</strain>
    </source>
</reference>
<dbReference type="Proteomes" id="UP000249720">
    <property type="component" value="Unassembled WGS sequence"/>
</dbReference>
<dbReference type="AlphaFoldDB" id="A0A2W7RNI4"/>
<dbReference type="RefSeq" id="WP_111295929.1">
    <property type="nucleotide sequence ID" value="NZ_QKZV01000006.1"/>
</dbReference>
<sequence length="71" mass="8356">MARVIVDVPSEKIQPFIELILQLGLEKHTVSSDLTEMQNDGQLHTPKPLCLFQEKYVLFDWEFFSNELEFE</sequence>
<dbReference type="OrthoDB" id="678636at2"/>